<reference evidence="2 3" key="1">
    <citation type="journal article" date="2016" name="Nat. Commun.">
        <title>Thousands of microbial genomes shed light on interconnected biogeochemical processes in an aquifer system.</title>
        <authorList>
            <person name="Anantharaman K."/>
            <person name="Brown C.T."/>
            <person name="Hug L.A."/>
            <person name="Sharon I."/>
            <person name="Castelle C.J."/>
            <person name="Probst A.J."/>
            <person name="Thomas B.C."/>
            <person name="Singh A."/>
            <person name="Wilkins M.J."/>
            <person name="Karaoz U."/>
            <person name="Brodie E.L."/>
            <person name="Williams K.H."/>
            <person name="Hubbard S.S."/>
            <person name="Banfield J.F."/>
        </authorList>
    </citation>
    <scope>NUCLEOTIDE SEQUENCE [LARGE SCALE GENOMIC DNA]</scope>
</reference>
<dbReference type="PROSITE" id="PS51737">
    <property type="entry name" value="RECOMBINASE_DNA_BIND"/>
    <property type="match status" value="1"/>
</dbReference>
<dbReference type="SUPFAM" id="SSF53041">
    <property type="entry name" value="Resolvase-like"/>
    <property type="match status" value="1"/>
</dbReference>
<comment type="caution">
    <text evidence="2">The sequence shown here is derived from an EMBL/GenBank/DDBJ whole genome shotgun (WGS) entry which is preliminary data.</text>
</comment>
<dbReference type="InterPro" id="IPR025827">
    <property type="entry name" value="Zn_ribbon_recom_dom"/>
</dbReference>
<dbReference type="GO" id="GO:0003677">
    <property type="term" value="F:DNA binding"/>
    <property type="evidence" value="ECO:0007669"/>
    <property type="project" value="InterPro"/>
</dbReference>
<evidence type="ECO:0000313" key="3">
    <source>
        <dbReference type="Proteomes" id="UP000177154"/>
    </source>
</evidence>
<dbReference type="InterPro" id="IPR036162">
    <property type="entry name" value="Resolvase-like_N_sf"/>
</dbReference>
<evidence type="ECO:0000259" key="1">
    <source>
        <dbReference type="PROSITE" id="PS51737"/>
    </source>
</evidence>
<dbReference type="Pfam" id="PF07508">
    <property type="entry name" value="Recombinase"/>
    <property type="match status" value="1"/>
</dbReference>
<dbReference type="PANTHER" id="PTHR30461">
    <property type="entry name" value="DNA-INVERTASE FROM LAMBDOID PROPHAGE"/>
    <property type="match status" value="1"/>
</dbReference>
<dbReference type="Proteomes" id="UP000177154">
    <property type="component" value="Unassembled WGS sequence"/>
</dbReference>
<dbReference type="InterPro" id="IPR011109">
    <property type="entry name" value="DNA_bind_recombinase_dom"/>
</dbReference>
<dbReference type="AlphaFoldDB" id="A0A1G2UVJ4"/>
<feature type="domain" description="Recombinase" evidence="1">
    <location>
        <begin position="80"/>
        <end position="187"/>
    </location>
</feature>
<gene>
    <name evidence="2" type="ORF">A2Y49_02840</name>
</gene>
<proteinExistence type="predicted"/>
<dbReference type="GO" id="GO:0000150">
    <property type="term" value="F:DNA strand exchange activity"/>
    <property type="evidence" value="ECO:0007669"/>
    <property type="project" value="InterPro"/>
</dbReference>
<accession>A0A1G2UVJ4</accession>
<dbReference type="EMBL" id="MHWR01000016">
    <property type="protein sequence ID" value="OHB13423.1"/>
    <property type="molecule type" value="Genomic_DNA"/>
</dbReference>
<name>A0A1G2UVJ4_9BACT</name>
<sequence length="438" mass="50535">MSDRLARNSIDGGRIIYAVDTRKVVSLRFPTFWFEPTPQGLFMLQVAFGQSKYYSDNLAENIKRGIRQKLRRGEWLNLAPFGYQNNPRTHNIEPHPTEARIVRLAFEEYPKGTHSFISLAQFLADLGVVSRNGTPLAKASIKRLLANRAYLGFIKHDGEWFDGSFEPIISPQLFSAVEKVLKSKERPRKRKARHDFPFTGLFRCEECQSMISAQWATGKSGHRYRYYRCSKKRGVCSQSYIQEHFLAEQIQSRLKTISLCDVYTDWMLNKLTEFEREEVSVSQSEVQNLSNNIKANETRMEKLVSTYLDGDIAKEMYLTRKDTLMRAILALKEKMKDFERGRNNWVEPLRNWILDLKQANFLSTSNDFHEIKSFVQKIGTNPLVRDKSARFEIPVPSQFVAERRHLLSTPAHSARGIFHLSDSEVSICGGTRISNSTS</sequence>
<organism evidence="2 3">
    <name type="scientific">Candidatus Zambryskibacteria bacterium RIFCSPLOWO2_12_39_8</name>
    <dbReference type="NCBI Taxonomy" id="1802774"/>
    <lineage>
        <taxon>Bacteria</taxon>
        <taxon>Candidatus Zambryskiibacteriota</taxon>
    </lineage>
</organism>
<dbReference type="PANTHER" id="PTHR30461:SF23">
    <property type="entry name" value="DNA RECOMBINASE-RELATED"/>
    <property type="match status" value="1"/>
</dbReference>
<dbReference type="InterPro" id="IPR050639">
    <property type="entry name" value="SSR_resolvase"/>
</dbReference>
<dbReference type="Gene3D" id="3.90.1750.20">
    <property type="entry name" value="Putative Large Serine Recombinase, Chain B, Domain 2"/>
    <property type="match status" value="1"/>
</dbReference>
<dbReference type="Pfam" id="PF13408">
    <property type="entry name" value="Zn_ribbon_recom"/>
    <property type="match status" value="1"/>
</dbReference>
<dbReference type="InterPro" id="IPR038109">
    <property type="entry name" value="DNA_bind_recomb_sf"/>
</dbReference>
<protein>
    <recommendedName>
        <fullName evidence="1">Recombinase domain-containing protein</fullName>
    </recommendedName>
</protein>
<evidence type="ECO:0000313" key="2">
    <source>
        <dbReference type="EMBL" id="OHB13423.1"/>
    </source>
</evidence>